<dbReference type="EMBL" id="MN740705">
    <property type="protein sequence ID" value="QHU09102.1"/>
    <property type="molecule type" value="Genomic_DNA"/>
</dbReference>
<proteinExistence type="predicted"/>
<protein>
    <recommendedName>
        <fullName evidence="2">Rhodanese domain-containing protein</fullName>
    </recommendedName>
</protein>
<sequence length="133" mass="15402">MGNHHSIKKINFEDMQTLIYDSNTLVINTLLADKQDCLIINTLPCEHETKQINDMLGQGQLNKKMVIYGMNACDEGIVTKYNQLFKLGFTQLYIYTGGLFEWILLQDIYGNQLFPTTTQEIDILRFKGKRFLT</sequence>
<organism evidence="1">
    <name type="scientific">viral metagenome</name>
    <dbReference type="NCBI Taxonomy" id="1070528"/>
    <lineage>
        <taxon>unclassified sequences</taxon>
        <taxon>metagenomes</taxon>
        <taxon>organismal metagenomes</taxon>
    </lineage>
</organism>
<evidence type="ECO:0000313" key="1">
    <source>
        <dbReference type="EMBL" id="QHU09102.1"/>
    </source>
</evidence>
<name>A0A6C0JTM9_9ZZZZ</name>
<dbReference type="SUPFAM" id="SSF52821">
    <property type="entry name" value="Rhodanese/Cell cycle control phosphatase"/>
    <property type="match status" value="1"/>
</dbReference>
<dbReference type="AlphaFoldDB" id="A0A6C0JTM9"/>
<dbReference type="InterPro" id="IPR036873">
    <property type="entry name" value="Rhodanese-like_dom_sf"/>
</dbReference>
<reference evidence="1" key="1">
    <citation type="journal article" date="2020" name="Nature">
        <title>Giant virus diversity and host interactions through global metagenomics.</title>
        <authorList>
            <person name="Schulz F."/>
            <person name="Roux S."/>
            <person name="Paez-Espino D."/>
            <person name="Jungbluth S."/>
            <person name="Walsh D.A."/>
            <person name="Denef V.J."/>
            <person name="McMahon K.D."/>
            <person name="Konstantinidis K.T."/>
            <person name="Eloe-Fadrosh E.A."/>
            <person name="Kyrpides N.C."/>
            <person name="Woyke T."/>
        </authorList>
    </citation>
    <scope>NUCLEOTIDE SEQUENCE</scope>
    <source>
        <strain evidence="1">GVMAG-S-1074260-58</strain>
    </source>
</reference>
<evidence type="ECO:0008006" key="2">
    <source>
        <dbReference type="Google" id="ProtNLM"/>
    </source>
</evidence>
<accession>A0A6C0JTM9</accession>